<keyword evidence="3" id="KW-1185">Reference proteome</keyword>
<proteinExistence type="predicted"/>
<gene>
    <name evidence="2" type="ORF">PSON_ATCC_30995.1.T0220203</name>
</gene>
<dbReference type="EMBL" id="CAJJDN010000022">
    <property type="protein sequence ID" value="CAD8066960.1"/>
    <property type="molecule type" value="Genomic_DNA"/>
</dbReference>
<dbReference type="Pfam" id="PF03367">
    <property type="entry name" value="Zn_ribbon_ZPR1"/>
    <property type="match status" value="1"/>
</dbReference>
<dbReference type="PANTHER" id="PTHR10876">
    <property type="entry name" value="ZINC FINGER PROTEIN ZPR1"/>
    <property type="match status" value="1"/>
</dbReference>
<name>A0A8S1LGW5_9CILI</name>
<evidence type="ECO:0000313" key="3">
    <source>
        <dbReference type="Proteomes" id="UP000692954"/>
    </source>
</evidence>
<dbReference type="InterPro" id="IPR040141">
    <property type="entry name" value="ZPR1"/>
</dbReference>
<protein>
    <recommendedName>
        <fullName evidence="1">Zinc finger ZPR1-type domain-containing protein</fullName>
    </recommendedName>
</protein>
<dbReference type="Pfam" id="PF22794">
    <property type="entry name" value="jr-ZPR1"/>
    <property type="match status" value="1"/>
</dbReference>
<dbReference type="FunFam" id="2.60.120.1040:FF:000006">
    <property type="entry name" value="Zinc finger protein zpr1"/>
    <property type="match status" value="1"/>
</dbReference>
<feature type="domain" description="Zinc finger ZPR1-type" evidence="1">
    <location>
        <begin position="70"/>
        <end position="228"/>
    </location>
</feature>
<dbReference type="NCBIfam" id="TIGR00310">
    <property type="entry name" value="ZPR1_znf"/>
    <property type="match status" value="1"/>
</dbReference>
<dbReference type="OrthoDB" id="308464at2759"/>
<dbReference type="SMART" id="SM00709">
    <property type="entry name" value="Zpr1"/>
    <property type="match status" value="1"/>
</dbReference>
<accession>A0A8S1LGW5</accession>
<comment type="caution">
    <text evidence="2">The sequence shown here is derived from an EMBL/GenBank/DDBJ whole genome shotgun (WGS) entry which is preliminary data.</text>
</comment>
<evidence type="ECO:0000313" key="2">
    <source>
        <dbReference type="EMBL" id="CAD8066960.1"/>
    </source>
</evidence>
<sequence length="264" mass="30338">MTILSFKRVQIEFMKNIIYKQNKSTQTNQMDQESQKKNENQNQAQINLNNQNLTSAVQEQFDNDELEFCNQCNQCGGEGLNRMCKITIPFVRDLIIMSFSCDECGYKDTEVKGANGITPQGKMFRLNVNSQNDLKRDVFKSETASLQIPEIELEMCTGTLGSLFTTIQGLIQKILDHLRDKTPIYNGDDPYRDNKLQKVFDQLQAFHEGTQNFTIIIRDLIDSSFVSNVGDPNTDFNLQVITFDRTEEDNDELGIDTMNTENYF</sequence>
<reference evidence="2" key="1">
    <citation type="submission" date="2021-01" db="EMBL/GenBank/DDBJ databases">
        <authorList>
            <consortium name="Genoscope - CEA"/>
            <person name="William W."/>
        </authorList>
    </citation>
    <scope>NUCLEOTIDE SEQUENCE</scope>
</reference>
<dbReference type="PANTHER" id="PTHR10876:SF0">
    <property type="entry name" value="ZINC FINGER PROTEIN ZPR1"/>
    <property type="match status" value="1"/>
</dbReference>
<dbReference type="GO" id="GO:0005634">
    <property type="term" value="C:nucleus"/>
    <property type="evidence" value="ECO:0007669"/>
    <property type="project" value="TreeGrafter"/>
</dbReference>
<evidence type="ECO:0000259" key="1">
    <source>
        <dbReference type="SMART" id="SM00709"/>
    </source>
</evidence>
<dbReference type="InterPro" id="IPR004457">
    <property type="entry name" value="Znf_ZPR1"/>
</dbReference>
<dbReference type="Proteomes" id="UP000692954">
    <property type="component" value="Unassembled WGS sequence"/>
</dbReference>
<organism evidence="2 3">
    <name type="scientific">Paramecium sonneborni</name>
    <dbReference type="NCBI Taxonomy" id="65129"/>
    <lineage>
        <taxon>Eukaryota</taxon>
        <taxon>Sar</taxon>
        <taxon>Alveolata</taxon>
        <taxon>Ciliophora</taxon>
        <taxon>Intramacronucleata</taxon>
        <taxon>Oligohymenophorea</taxon>
        <taxon>Peniculida</taxon>
        <taxon>Parameciidae</taxon>
        <taxon>Paramecium</taxon>
    </lineage>
</organism>
<dbReference type="GO" id="GO:0008270">
    <property type="term" value="F:zinc ion binding"/>
    <property type="evidence" value="ECO:0007669"/>
    <property type="project" value="InterPro"/>
</dbReference>
<dbReference type="AlphaFoldDB" id="A0A8S1LGW5"/>
<dbReference type="InterPro" id="IPR056180">
    <property type="entry name" value="ZPR1_jr_dom"/>
</dbReference>